<dbReference type="PANTHER" id="PTHR21310:SF40">
    <property type="entry name" value="AMINOGLYCOSIDE PHOSPHOTRANSFERASE DOMAIN-CONTAINING PROTEIN-RELATED"/>
    <property type="match status" value="1"/>
</dbReference>
<dbReference type="STRING" id="1963.AQJ27_43615"/>
<dbReference type="Gene3D" id="3.90.1200.10">
    <property type="match status" value="1"/>
</dbReference>
<dbReference type="InterPro" id="IPR051678">
    <property type="entry name" value="AGP_Transferase"/>
</dbReference>
<dbReference type="SUPFAM" id="SSF56112">
    <property type="entry name" value="Protein kinase-like (PK-like)"/>
    <property type="match status" value="1"/>
</dbReference>
<dbReference type="InterPro" id="IPR011009">
    <property type="entry name" value="Kinase-like_dom_sf"/>
</dbReference>
<dbReference type="PANTHER" id="PTHR21310">
    <property type="entry name" value="AMINOGLYCOSIDE PHOSPHOTRANSFERASE-RELATED-RELATED"/>
    <property type="match status" value="1"/>
</dbReference>
<feature type="domain" description="Aminoglycoside phosphotransferase" evidence="1">
    <location>
        <begin position="42"/>
        <end position="241"/>
    </location>
</feature>
<accession>A0A250VRG3</accession>
<evidence type="ECO:0000313" key="3">
    <source>
        <dbReference type="Proteomes" id="UP000217446"/>
    </source>
</evidence>
<dbReference type="Pfam" id="PF01636">
    <property type="entry name" value="APH"/>
    <property type="match status" value="1"/>
</dbReference>
<keyword evidence="3" id="KW-1185">Reference proteome</keyword>
<dbReference type="GO" id="GO:0016740">
    <property type="term" value="F:transferase activity"/>
    <property type="evidence" value="ECO:0007669"/>
    <property type="project" value="UniProtKB-KW"/>
</dbReference>
<evidence type="ECO:0000259" key="1">
    <source>
        <dbReference type="Pfam" id="PF01636"/>
    </source>
</evidence>
<comment type="caution">
    <text evidence="2">The sequence shown here is derived from an EMBL/GenBank/DDBJ whole genome shotgun (WGS) entry which is preliminary data.</text>
</comment>
<reference evidence="3" key="1">
    <citation type="submission" date="2017-05" db="EMBL/GenBank/DDBJ databases">
        <title>Streptomyces olivochromogenes NBRC 3561 whole genome shotgun sequence.</title>
        <authorList>
            <person name="Dohra H."/>
            <person name="Kodani S."/>
        </authorList>
    </citation>
    <scope>NUCLEOTIDE SEQUENCE [LARGE SCALE GENOMIC DNA]</scope>
    <source>
        <strain evidence="3">NBRC 3561</strain>
    </source>
</reference>
<evidence type="ECO:0000313" key="2">
    <source>
        <dbReference type="EMBL" id="GAX56674.1"/>
    </source>
</evidence>
<organism evidence="2 3">
    <name type="scientific">Streptomyces olivochromogenes</name>
    <dbReference type="NCBI Taxonomy" id="1963"/>
    <lineage>
        <taxon>Bacteria</taxon>
        <taxon>Bacillati</taxon>
        <taxon>Actinomycetota</taxon>
        <taxon>Actinomycetes</taxon>
        <taxon>Kitasatosporales</taxon>
        <taxon>Streptomycetaceae</taxon>
        <taxon>Streptomyces</taxon>
    </lineage>
</organism>
<gene>
    <name evidence="2" type="ORF">SO3561_08242</name>
</gene>
<dbReference type="EMBL" id="BDQI01000028">
    <property type="protein sequence ID" value="GAX56674.1"/>
    <property type="molecule type" value="Genomic_DNA"/>
</dbReference>
<dbReference type="InterPro" id="IPR002575">
    <property type="entry name" value="Aminoglycoside_PTrfase"/>
</dbReference>
<protein>
    <submittedName>
        <fullName evidence="2">Aminoglycoside phosphotransferase</fullName>
    </submittedName>
</protein>
<keyword evidence="2" id="KW-0808">Transferase</keyword>
<dbReference type="Proteomes" id="UP000217446">
    <property type="component" value="Unassembled WGS sequence"/>
</dbReference>
<sequence length="293" mass="32136">MTTSPTPIPAVLQAACLAAGLDATDAEPIRLAENAIWRLPGGIVVRITQPGQSAAATREVQVARWLATQGVPAVRALDLRQPVTANGHPATFWQELPPHEIGTVADVVTLLKQLHALPKPDLPLGELDPFVRVVERIEAASTISDDDRQWLHGRLKDLKNQWATRPKGLPECVVHGDAWVGNVARTAAGPLLMDFERASFGPPEWDLVSTAVKLTTTGAVSAQEYAEFCETYGTDVTEWEGYGLLSGARELRMATYAAQHAASRPEWRREAQYRIDCLRDRSGAPPWRWKGIM</sequence>
<name>A0A250VRG3_STROL</name>
<dbReference type="AlphaFoldDB" id="A0A250VRG3"/>
<proteinExistence type="predicted"/>
<dbReference type="RefSeq" id="WP_067382225.1">
    <property type="nucleotide sequence ID" value="NZ_BDQI01000028.1"/>
</dbReference>